<feature type="non-terminal residue" evidence="2">
    <location>
        <position position="194"/>
    </location>
</feature>
<evidence type="ECO:0000259" key="1">
    <source>
        <dbReference type="Pfam" id="PF00248"/>
    </source>
</evidence>
<evidence type="ECO:0000313" key="2">
    <source>
        <dbReference type="EMBL" id="HIZ08583.1"/>
    </source>
</evidence>
<dbReference type="Pfam" id="PF00248">
    <property type="entry name" value="Aldo_ket_red"/>
    <property type="match status" value="1"/>
</dbReference>
<dbReference type="PANTHER" id="PTHR43364">
    <property type="entry name" value="NADH-SPECIFIC METHYLGLYOXAL REDUCTASE-RELATED"/>
    <property type="match status" value="1"/>
</dbReference>
<dbReference type="Proteomes" id="UP000824024">
    <property type="component" value="Unassembled WGS sequence"/>
</dbReference>
<sequence length="194" mass="21753">MKQIEVGKSGIKASNIVLGCMRLKGKTPQEAEKIIRTALEEGINYFDHADVYGSPGRRGECEEIFSKAIGLNNPAVRESMFIQSKCGIVKSETGSYDFSKEHILSAVDGILKRLDTDYLDFLLLHRPDSLMEPEEVAEAFEKLYTEGKVRHFGVSNQNPMQVELLQKYIPYKLEVNQLQLSIAHCPMIDSGISV</sequence>
<dbReference type="GO" id="GO:0005829">
    <property type="term" value="C:cytosol"/>
    <property type="evidence" value="ECO:0007669"/>
    <property type="project" value="TreeGrafter"/>
</dbReference>
<gene>
    <name evidence="2" type="ORF">IAA08_11700</name>
</gene>
<dbReference type="InterPro" id="IPR036812">
    <property type="entry name" value="NAD(P)_OxRdtase_dom_sf"/>
</dbReference>
<accession>A0A9D2D4V5</accession>
<dbReference type="PANTHER" id="PTHR43364:SF1">
    <property type="entry name" value="OXIDOREDUCTASE YDHF"/>
    <property type="match status" value="1"/>
</dbReference>
<reference evidence="2" key="2">
    <citation type="submission" date="2021-04" db="EMBL/GenBank/DDBJ databases">
        <authorList>
            <person name="Gilroy R."/>
        </authorList>
    </citation>
    <scope>NUCLEOTIDE SEQUENCE</scope>
    <source>
        <strain evidence="2">CHK192-9172</strain>
    </source>
</reference>
<name>A0A9D2D4V5_9FIRM</name>
<evidence type="ECO:0000313" key="3">
    <source>
        <dbReference type="Proteomes" id="UP000824024"/>
    </source>
</evidence>
<reference evidence="2" key="1">
    <citation type="journal article" date="2021" name="PeerJ">
        <title>Extensive microbial diversity within the chicken gut microbiome revealed by metagenomics and culture.</title>
        <authorList>
            <person name="Gilroy R."/>
            <person name="Ravi A."/>
            <person name="Getino M."/>
            <person name="Pursley I."/>
            <person name="Horton D.L."/>
            <person name="Alikhan N.F."/>
            <person name="Baker D."/>
            <person name="Gharbi K."/>
            <person name="Hall N."/>
            <person name="Watson M."/>
            <person name="Adriaenssens E.M."/>
            <person name="Foster-Nyarko E."/>
            <person name="Jarju S."/>
            <person name="Secka A."/>
            <person name="Antonio M."/>
            <person name="Oren A."/>
            <person name="Chaudhuri R.R."/>
            <person name="La Ragione R."/>
            <person name="Hildebrand F."/>
            <person name="Pallen M.J."/>
        </authorList>
    </citation>
    <scope>NUCLEOTIDE SEQUENCE</scope>
    <source>
        <strain evidence="2">CHK192-9172</strain>
    </source>
</reference>
<dbReference type="Gene3D" id="3.20.20.100">
    <property type="entry name" value="NADP-dependent oxidoreductase domain"/>
    <property type="match status" value="1"/>
</dbReference>
<dbReference type="SUPFAM" id="SSF51430">
    <property type="entry name" value="NAD(P)-linked oxidoreductase"/>
    <property type="match status" value="1"/>
</dbReference>
<dbReference type="AlphaFoldDB" id="A0A9D2D4V5"/>
<organism evidence="2 3">
    <name type="scientific">Candidatus Eubacterium avistercoris</name>
    <dbReference type="NCBI Taxonomy" id="2838567"/>
    <lineage>
        <taxon>Bacteria</taxon>
        <taxon>Bacillati</taxon>
        <taxon>Bacillota</taxon>
        <taxon>Clostridia</taxon>
        <taxon>Eubacteriales</taxon>
        <taxon>Eubacteriaceae</taxon>
        <taxon>Eubacterium</taxon>
    </lineage>
</organism>
<protein>
    <submittedName>
        <fullName evidence="2">Aldo/keto reductase</fullName>
    </submittedName>
</protein>
<dbReference type="EMBL" id="DXCH01000311">
    <property type="protein sequence ID" value="HIZ08583.1"/>
    <property type="molecule type" value="Genomic_DNA"/>
</dbReference>
<proteinExistence type="predicted"/>
<feature type="domain" description="NADP-dependent oxidoreductase" evidence="1">
    <location>
        <begin position="16"/>
        <end position="183"/>
    </location>
</feature>
<dbReference type="InterPro" id="IPR023210">
    <property type="entry name" value="NADP_OxRdtase_dom"/>
</dbReference>
<dbReference type="InterPro" id="IPR050523">
    <property type="entry name" value="AKR_Detox_Biosynth"/>
</dbReference>
<comment type="caution">
    <text evidence="2">The sequence shown here is derived from an EMBL/GenBank/DDBJ whole genome shotgun (WGS) entry which is preliminary data.</text>
</comment>